<dbReference type="SUPFAM" id="SSF46689">
    <property type="entry name" value="Homeodomain-like"/>
    <property type="match status" value="1"/>
</dbReference>
<dbReference type="PROSITE" id="PS50977">
    <property type="entry name" value="HTH_TETR_2"/>
    <property type="match status" value="1"/>
</dbReference>
<name>A0ABW1JN26_9NOCA</name>
<proteinExistence type="predicted"/>
<evidence type="ECO:0000313" key="4">
    <source>
        <dbReference type="EMBL" id="MFC6010610.1"/>
    </source>
</evidence>
<evidence type="ECO:0000256" key="2">
    <source>
        <dbReference type="PROSITE-ProRule" id="PRU00335"/>
    </source>
</evidence>
<evidence type="ECO:0000256" key="1">
    <source>
        <dbReference type="ARBA" id="ARBA00023125"/>
    </source>
</evidence>
<accession>A0ABW1JN26</accession>
<dbReference type="PANTHER" id="PTHR30055:SF174">
    <property type="entry name" value="TRANSCRIPTIONAL REGULATORY PROTEIN (PROBABLY TETR-FAMILY)-RELATED"/>
    <property type="match status" value="1"/>
</dbReference>
<gene>
    <name evidence="4" type="ORF">ACFP3H_06065</name>
</gene>
<dbReference type="InterPro" id="IPR009057">
    <property type="entry name" value="Homeodomain-like_sf"/>
</dbReference>
<dbReference type="EMBL" id="JBHSQN010000002">
    <property type="protein sequence ID" value="MFC6010610.1"/>
    <property type="molecule type" value="Genomic_DNA"/>
</dbReference>
<sequence length="233" mass="25065">MNAIQKPGGVMVGNRRGEASRAALLGAGKAAFSRDRYEEVSIVDLARSLGVAAGSISYHFGGKRGFYLAVLEQAAEELWGALSAMRGPALDRLTRGIDLLLDEAEQQPRAFEALFADVADAEVRAIRDRHRTQLTDALVVEVTDSESSPVLRAAMAGFVAYIEGLVLHWTRTREMTREQVTGLVVGTMFGTILAALRTDPSIELTRRAIDAALADPQAVAFLGSLSTMSNTTE</sequence>
<keyword evidence="5" id="KW-1185">Reference proteome</keyword>
<evidence type="ECO:0000259" key="3">
    <source>
        <dbReference type="PROSITE" id="PS50977"/>
    </source>
</evidence>
<feature type="domain" description="HTH tetR-type" evidence="3">
    <location>
        <begin position="18"/>
        <end position="78"/>
    </location>
</feature>
<dbReference type="Gene3D" id="1.10.357.10">
    <property type="entry name" value="Tetracycline Repressor, domain 2"/>
    <property type="match status" value="1"/>
</dbReference>
<protein>
    <submittedName>
        <fullName evidence="4">TetR/AcrR family transcriptional regulator</fullName>
    </submittedName>
</protein>
<feature type="DNA-binding region" description="H-T-H motif" evidence="2">
    <location>
        <begin position="41"/>
        <end position="60"/>
    </location>
</feature>
<dbReference type="InterPro" id="IPR050109">
    <property type="entry name" value="HTH-type_TetR-like_transc_reg"/>
</dbReference>
<comment type="caution">
    <text evidence="4">The sequence shown here is derived from an EMBL/GenBank/DDBJ whole genome shotgun (WGS) entry which is preliminary data.</text>
</comment>
<dbReference type="PANTHER" id="PTHR30055">
    <property type="entry name" value="HTH-TYPE TRANSCRIPTIONAL REGULATOR RUTR"/>
    <property type="match status" value="1"/>
</dbReference>
<organism evidence="4 5">
    <name type="scientific">Nocardia lasii</name>
    <dbReference type="NCBI Taxonomy" id="1616107"/>
    <lineage>
        <taxon>Bacteria</taxon>
        <taxon>Bacillati</taxon>
        <taxon>Actinomycetota</taxon>
        <taxon>Actinomycetes</taxon>
        <taxon>Mycobacteriales</taxon>
        <taxon>Nocardiaceae</taxon>
        <taxon>Nocardia</taxon>
    </lineage>
</organism>
<dbReference type="Pfam" id="PF00440">
    <property type="entry name" value="TetR_N"/>
    <property type="match status" value="1"/>
</dbReference>
<reference evidence="5" key="1">
    <citation type="journal article" date="2019" name="Int. J. Syst. Evol. Microbiol.">
        <title>The Global Catalogue of Microorganisms (GCM) 10K type strain sequencing project: providing services to taxonomists for standard genome sequencing and annotation.</title>
        <authorList>
            <consortium name="The Broad Institute Genomics Platform"/>
            <consortium name="The Broad Institute Genome Sequencing Center for Infectious Disease"/>
            <person name="Wu L."/>
            <person name="Ma J."/>
        </authorList>
    </citation>
    <scope>NUCLEOTIDE SEQUENCE [LARGE SCALE GENOMIC DNA]</scope>
    <source>
        <strain evidence="5">CCUG 36956</strain>
    </source>
</reference>
<dbReference type="Proteomes" id="UP001596223">
    <property type="component" value="Unassembled WGS sequence"/>
</dbReference>
<evidence type="ECO:0000313" key="5">
    <source>
        <dbReference type="Proteomes" id="UP001596223"/>
    </source>
</evidence>
<dbReference type="InterPro" id="IPR001647">
    <property type="entry name" value="HTH_TetR"/>
</dbReference>
<dbReference type="RefSeq" id="WP_378600747.1">
    <property type="nucleotide sequence ID" value="NZ_JBHSQN010000002.1"/>
</dbReference>
<keyword evidence="1 2" id="KW-0238">DNA-binding</keyword>